<evidence type="ECO:0000313" key="2">
    <source>
        <dbReference type="EMBL" id="KUL24597.1"/>
    </source>
</evidence>
<reference evidence="3" key="1">
    <citation type="submission" date="2015-10" db="EMBL/GenBank/DDBJ databases">
        <authorList>
            <person name="Ju K.-S."/>
            <person name="Doroghazi J.R."/>
            <person name="Metcalf W.W."/>
        </authorList>
    </citation>
    <scope>NUCLEOTIDE SEQUENCE [LARGE SCALE GENOMIC DNA]</scope>
    <source>
        <strain evidence="3">NRRL 3151</strain>
    </source>
</reference>
<feature type="region of interest" description="Disordered" evidence="1">
    <location>
        <begin position="30"/>
        <end position="54"/>
    </location>
</feature>
<evidence type="ECO:0000256" key="1">
    <source>
        <dbReference type="SAM" id="MobiDB-lite"/>
    </source>
</evidence>
<proteinExistence type="predicted"/>
<dbReference type="Proteomes" id="UP000053923">
    <property type="component" value="Unassembled WGS sequence"/>
</dbReference>
<gene>
    <name evidence="2" type="ORF">ADL12_36370</name>
</gene>
<evidence type="ECO:0000313" key="3">
    <source>
        <dbReference type="Proteomes" id="UP000053923"/>
    </source>
</evidence>
<protein>
    <submittedName>
        <fullName evidence="2">Uncharacterized protein</fullName>
    </submittedName>
</protein>
<name>A0A124G827_9ACTN</name>
<dbReference type="EMBL" id="LLZG01000375">
    <property type="protein sequence ID" value="KUL24597.1"/>
    <property type="molecule type" value="Genomic_DNA"/>
</dbReference>
<comment type="caution">
    <text evidence="2">The sequence shown here is derived from an EMBL/GenBank/DDBJ whole genome shotgun (WGS) entry which is preliminary data.</text>
</comment>
<dbReference type="AlphaFoldDB" id="A0A124G827"/>
<sequence>MPGTRSMSPKLVKTTPGRAAMAMARSSVSSGVTLTGQPGPWIIRMPAGSSSSMPCRTRVWVWPPQTSMIRQGFVAVRRNSSTSCRAGAGSRYSSRYFTAGHSVADPPAR</sequence>
<accession>A0A124G827</accession>
<organism evidence="2 3">
    <name type="scientific">Streptomyces regalis</name>
    <dbReference type="NCBI Taxonomy" id="68262"/>
    <lineage>
        <taxon>Bacteria</taxon>
        <taxon>Bacillati</taxon>
        <taxon>Actinomycetota</taxon>
        <taxon>Actinomycetes</taxon>
        <taxon>Kitasatosporales</taxon>
        <taxon>Streptomycetaceae</taxon>
        <taxon>Streptomyces</taxon>
    </lineage>
</organism>
<keyword evidence="3" id="KW-1185">Reference proteome</keyword>